<evidence type="ECO:0000313" key="3">
    <source>
        <dbReference type="EMBL" id="MEE6126053.1"/>
    </source>
</evidence>
<evidence type="ECO:0000256" key="2">
    <source>
        <dbReference type="SAM" id="Phobius"/>
    </source>
</evidence>
<comment type="caution">
    <text evidence="3">The sequence shown here is derived from an EMBL/GenBank/DDBJ whole genome shotgun (WGS) entry which is preliminary data.</text>
</comment>
<name>A0ABU7QUC5_9FLAO</name>
<keyword evidence="4" id="KW-1185">Reference proteome</keyword>
<dbReference type="RefSeq" id="WP_120230656.1">
    <property type="nucleotide sequence ID" value="NZ_JAZGJU010000002.1"/>
</dbReference>
<keyword evidence="2" id="KW-0472">Membrane</keyword>
<dbReference type="Proteomes" id="UP001350005">
    <property type="component" value="Unassembled WGS sequence"/>
</dbReference>
<feature type="region of interest" description="Disordered" evidence="1">
    <location>
        <begin position="82"/>
        <end position="108"/>
    </location>
</feature>
<evidence type="ECO:0008006" key="5">
    <source>
        <dbReference type="Google" id="ProtNLM"/>
    </source>
</evidence>
<keyword evidence="2" id="KW-1133">Transmembrane helix</keyword>
<protein>
    <recommendedName>
        <fullName evidence="5">Conjugal transfer protein TraD</fullName>
    </recommendedName>
</protein>
<feature type="transmembrane region" description="Helical" evidence="2">
    <location>
        <begin position="6"/>
        <end position="22"/>
    </location>
</feature>
<feature type="compositionally biased region" description="Basic and acidic residues" evidence="1">
    <location>
        <begin position="82"/>
        <end position="96"/>
    </location>
</feature>
<sequence>MDNLIEIAILICLIVVIILLLVEKVKIGGAERKAQQVEEKTLPDVIGKVVIAEKETMPAWLANRKKLVEKLIATKAGQENTDAIKNKNNDDIKSSDVIEQDDDNDVPPDDDRFVQAVSVEELTKVGKLLQQDSLDTVQERETAGIIQKIEGTEFFSMMQDSIDGASQKIAKLLDKSISEEKSVIPKDNPNALDDFDIVDFI</sequence>
<evidence type="ECO:0000313" key="4">
    <source>
        <dbReference type="Proteomes" id="UP001350005"/>
    </source>
</evidence>
<feature type="compositionally biased region" description="Acidic residues" evidence="1">
    <location>
        <begin position="98"/>
        <end position="108"/>
    </location>
</feature>
<organism evidence="3 4">
    <name type="scientific">Chryseobacterium arthrosphaerae</name>
    <dbReference type="NCBI Taxonomy" id="651561"/>
    <lineage>
        <taxon>Bacteria</taxon>
        <taxon>Pseudomonadati</taxon>
        <taxon>Bacteroidota</taxon>
        <taxon>Flavobacteriia</taxon>
        <taxon>Flavobacteriales</taxon>
        <taxon>Weeksellaceae</taxon>
        <taxon>Chryseobacterium group</taxon>
        <taxon>Chryseobacterium</taxon>
    </lineage>
</organism>
<evidence type="ECO:0000256" key="1">
    <source>
        <dbReference type="SAM" id="MobiDB-lite"/>
    </source>
</evidence>
<dbReference type="EMBL" id="JAZGJU010000002">
    <property type="protein sequence ID" value="MEE6126053.1"/>
    <property type="molecule type" value="Genomic_DNA"/>
</dbReference>
<keyword evidence="2" id="KW-0812">Transmembrane</keyword>
<proteinExistence type="predicted"/>
<gene>
    <name evidence="3" type="ORF">V2E39_01495</name>
</gene>
<reference evidence="3 4" key="1">
    <citation type="submission" date="2024-01" db="EMBL/GenBank/DDBJ databases">
        <title>Whole genome of Chryseobacterium arthrosphaerae NNCa 2741.</title>
        <authorList>
            <person name="Boriskina E.V."/>
            <person name="Gordinskaya N.A."/>
            <person name="Kropotov V.S."/>
            <person name="Alekseeva A.E."/>
            <person name="Makhova M.A."/>
            <person name="Kryazhev D.V."/>
            <person name="Shkurkina I.S."/>
        </authorList>
    </citation>
    <scope>NUCLEOTIDE SEQUENCE [LARGE SCALE GENOMIC DNA]</scope>
    <source>
        <strain evidence="3 4">NNCa 2741</strain>
    </source>
</reference>
<accession>A0ABU7QUC5</accession>